<dbReference type="InterPro" id="IPR003599">
    <property type="entry name" value="Ig_sub"/>
</dbReference>
<reference evidence="2" key="1">
    <citation type="submission" date="2020-07" db="EMBL/GenBank/DDBJ databases">
        <title>A long reads based de novo assembly of the rainbow trout Arlee double haploid line genome.</title>
        <authorList>
            <person name="Gao G."/>
            <person name="Palti Y."/>
        </authorList>
    </citation>
    <scope>NUCLEOTIDE SEQUENCE [LARGE SCALE GENOMIC DNA]</scope>
</reference>
<proteinExistence type="predicted"/>
<evidence type="ECO:0000313" key="3">
    <source>
        <dbReference type="Proteomes" id="UP000694395"/>
    </source>
</evidence>
<name>A0A8K9WXU7_ONCMY</name>
<keyword evidence="3" id="KW-1185">Reference proteome</keyword>
<dbReference type="SUPFAM" id="SSF48726">
    <property type="entry name" value="Immunoglobulin"/>
    <property type="match status" value="1"/>
</dbReference>
<dbReference type="Proteomes" id="UP000694395">
    <property type="component" value="Chromosome 17"/>
</dbReference>
<protein>
    <recommendedName>
        <fullName evidence="1">Immunoglobulin domain-containing protein</fullName>
    </recommendedName>
</protein>
<accession>A0A8K9WXU7</accession>
<dbReference type="Gene3D" id="2.60.40.10">
    <property type="entry name" value="Immunoglobulins"/>
    <property type="match status" value="1"/>
</dbReference>
<organism evidence="2 3">
    <name type="scientific">Oncorhynchus mykiss</name>
    <name type="common">Rainbow trout</name>
    <name type="synonym">Salmo gairdneri</name>
    <dbReference type="NCBI Taxonomy" id="8022"/>
    <lineage>
        <taxon>Eukaryota</taxon>
        <taxon>Metazoa</taxon>
        <taxon>Chordata</taxon>
        <taxon>Craniata</taxon>
        <taxon>Vertebrata</taxon>
        <taxon>Euteleostomi</taxon>
        <taxon>Actinopterygii</taxon>
        <taxon>Neopterygii</taxon>
        <taxon>Teleostei</taxon>
        <taxon>Protacanthopterygii</taxon>
        <taxon>Salmoniformes</taxon>
        <taxon>Salmonidae</taxon>
        <taxon>Salmoninae</taxon>
        <taxon>Oncorhynchus</taxon>
    </lineage>
</organism>
<dbReference type="InterPro" id="IPR056386">
    <property type="entry name" value="Ig_CD22"/>
</dbReference>
<dbReference type="Pfam" id="PF24518">
    <property type="entry name" value="Ig_CD22"/>
    <property type="match status" value="1"/>
</dbReference>
<reference evidence="2" key="3">
    <citation type="submission" date="2025-09" db="UniProtKB">
        <authorList>
            <consortium name="Ensembl"/>
        </authorList>
    </citation>
    <scope>IDENTIFICATION</scope>
</reference>
<evidence type="ECO:0000313" key="2">
    <source>
        <dbReference type="Ensembl" id="ENSOMYP00000124920.1"/>
    </source>
</evidence>
<feature type="domain" description="Immunoglobulin" evidence="1">
    <location>
        <begin position="20"/>
        <end position="122"/>
    </location>
</feature>
<sequence>MSNCVSVVLGQNVWSVTYTTQSICTLKGSTVELSCSYTYPSGYIVTTTFWFTKNDAEGNPVSLSDDPDYKGRVMYHREKKNDQILTITNLKESDSAMYMFRFITYQAGGKYTGSPGVTLSVTGNILYTGSPGVTLSVTCNILYPGSPGVTLSVTGNMLYTGSPGVTLSVTGNILLSDVLFNLHCPFRSGNCLDLY</sequence>
<dbReference type="GeneTree" id="ENSGT01150000287225"/>
<dbReference type="InterPro" id="IPR036179">
    <property type="entry name" value="Ig-like_dom_sf"/>
</dbReference>
<dbReference type="SMART" id="SM00409">
    <property type="entry name" value="IG"/>
    <property type="match status" value="1"/>
</dbReference>
<dbReference type="AlphaFoldDB" id="A0A8K9WXU7"/>
<dbReference type="PANTHER" id="PTHR46013:SF4">
    <property type="entry name" value="B-CELL RECEPTOR CD22-RELATED"/>
    <property type="match status" value="1"/>
</dbReference>
<dbReference type="Ensembl" id="ENSOMYT00000161605.1">
    <property type="protein sequence ID" value="ENSOMYP00000124920.1"/>
    <property type="gene ID" value="ENSOMYG00000050506.1"/>
</dbReference>
<dbReference type="InterPro" id="IPR013783">
    <property type="entry name" value="Ig-like_fold"/>
</dbReference>
<reference evidence="2" key="2">
    <citation type="submission" date="2025-08" db="UniProtKB">
        <authorList>
            <consortium name="Ensembl"/>
        </authorList>
    </citation>
    <scope>IDENTIFICATION</scope>
</reference>
<evidence type="ECO:0000259" key="1">
    <source>
        <dbReference type="SMART" id="SM00409"/>
    </source>
</evidence>
<dbReference type="PANTHER" id="PTHR46013">
    <property type="entry name" value="VASCULAR CELL ADHESION MOLECULE 1"/>
    <property type="match status" value="1"/>
</dbReference>